<name>A0A1M6RAK6_9AQUI</name>
<proteinExistence type="predicted"/>
<accession>A0A1M6RAK6</accession>
<evidence type="ECO:0000313" key="3">
    <source>
        <dbReference type="Proteomes" id="UP000189810"/>
    </source>
</evidence>
<gene>
    <name evidence="2" type="ORF">SAMN05444391_0570</name>
</gene>
<keyword evidence="1" id="KW-0472">Membrane</keyword>
<organism evidence="2 3">
    <name type="scientific">Thermocrinis minervae</name>
    <dbReference type="NCBI Taxonomy" id="381751"/>
    <lineage>
        <taxon>Bacteria</taxon>
        <taxon>Pseudomonadati</taxon>
        <taxon>Aquificota</taxon>
        <taxon>Aquificia</taxon>
        <taxon>Aquificales</taxon>
        <taxon>Aquificaceae</taxon>
        <taxon>Thermocrinis</taxon>
    </lineage>
</organism>
<dbReference type="InterPro" id="IPR011990">
    <property type="entry name" value="TPR-like_helical_dom_sf"/>
</dbReference>
<feature type="transmembrane region" description="Helical" evidence="1">
    <location>
        <begin position="38"/>
        <end position="61"/>
    </location>
</feature>
<evidence type="ECO:0000313" key="2">
    <source>
        <dbReference type="EMBL" id="SHK29450.1"/>
    </source>
</evidence>
<dbReference type="Proteomes" id="UP000189810">
    <property type="component" value="Chromosome I"/>
</dbReference>
<keyword evidence="1" id="KW-0812">Transmembrane</keyword>
<dbReference type="EMBL" id="LT670846">
    <property type="protein sequence ID" value="SHK29450.1"/>
    <property type="molecule type" value="Genomic_DNA"/>
</dbReference>
<sequence length="375" mass="43040">MKVLKTIVLFVVIFLFSIFVMQNTQLVNVNIFGTTYQLPLFLLILILLFGGIGLTSLVLMTKHSFLTGSYKTVLKSLAEFYRGYTYRSGEIARKALRKYDEAKALYVQALESSEGLQENISSESGLSEALVGKYALIKRDTQKAKEYSLIALQKDPKNLTALKTLRDAHYLEGLHQEALNYQESVLKLSERWEKDINKRILSELLILTFINSKDEKQLERARDTYGSFFVLAEYIYYLLQKGKQKDVRKELEGAFEKGLQNELLLILSEKGEEIREILPMVEERQDSINKDVLALFYMRLNLVSKLEDLQTSVSENIELLISSYKLGGTVGKLLRDKLKALNKMWVCTICGKEYNFYVPMCDGCFTWGKVNSRRG</sequence>
<keyword evidence="1" id="KW-1133">Transmembrane helix</keyword>
<dbReference type="RefSeq" id="WP_172838421.1">
    <property type="nucleotide sequence ID" value="NZ_LT670846.1"/>
</dbReference>
<evidence type="ECO:0000256" key="1">
    <source>
        <dbReference type="SAM" id="Phobius"/>
    </source>
</evidence>
<dbReference type="AlphaFoldDB" id="A0A1M6RAK6"/>
<keyword evidence="3" id="KW-1185">Reference proteome</keyword>
<dbReference type="Gene3D" id="1.25.40.10">
    <property type="entry name" value="Tetratricopeptide repeat domain"/>
    <property type="match status" value="1"/>
</dbReference>
<dbReference type="SUPFAM" id="SSF48452">
    <property type="entry name" value="TPR-like"/>
    <property type="match status" value="1"/>
</dbReference>
<protein>
    <submittedName>
        <fullName evidence="2">Uncharacterized protein</fullName>
    </submittedName>
</protein>
<reference evidence="2 3" key="1">
    <citation type="submission" date="2016-11" db="EMBL/GenBank/DDBJ databases">
        <authorList>
            <person name="Jaros S."/>
            <person name="Januszkiewicz K."/>
            <person name="Wedrychowicz H."/>
        </authorList>
    </citation>
    <scope>NUCLEOTIDE SEQUENCE [LARGE SCALE GENOMIC DNA]</scope>
    <source>
        <strain evidence="2 3">DSM 19557</strain>
    </source>
</reference>
<dbReference type="STRING" id="381751.SAMN05444391_0570"/>
<feature type="transmembrane region" description="Helical" evidence="1">
    <location>
        <begin position="7"/>
        <end position="26"/>
    </location>
</feature>